<dbReference type="EMBL" id="PJQY01000122">
    <property type="protein sequence ID" value="PQQ18154.1"/>
    <property type="molecule type" value="Genomic_DNA"/>
</dbReference>
<comment type="caution">
    <text evidence="1">The sequence shown here is derived from an EMBL/GenBank/DDBJ whole genome shotgun (WGS) entry which is preliminary data.</text>
</comment>
<evidence type="ECO:0000313" key="2">
    <source>
        <dbReference type="Proteomes" id="UP000250321"/>
    </source>
</evidence>
<gene>
    <name evidence="1" type="ORF">Pyn_34314</name>
</gene>
<reference evidence="1 2" key="1">
    <citation type="submission" date="2018-02" db="EMBL/GenBank/DDBJ databases">
        <title>Draft genome of wild Prunus yedoensis var. nudiflora.</title>
        <authorList>
            <person name="Baek S."/>
            <person name="Kim J.-H."/>
            <person name="Choi K."/>
            <person name="Kim G.-B."/>
            <person name="Cho A."/>
            <person name="Jang H."/>
            <person name="Shin C.-H."/>
            <person name="Yu H.-J."/>
            <person name="Mun J.-H."/>
        </authorList>
    </citation>
    <scope>NUCLEOTIDE SEQUENCE [LARGE SCALE GENOMIC DNA]</scope>
    <source>
        <strain evidence="2">cv. Jeju island</strain>
        <tissue evidence="1">Leaf</tissue>
    </source>
</reference>
<protein>
    <submittedName>
        <fullName evidence="1">Uncharacterized protein</fullName>
    </submittedName>
</protein>
<dbReference type="AlphaFoldDB" id="A0A314ZL77"/>
<name>A0A314ZL77_PRUYE</name>
<sequence>MFRRPSCPPHQLWPTSDVHTGRLCARTHFPSRPRSRALRPPPHLGSQQIQLGAAKCWLVTGVSCRPGGDRQSGSSSDCQAWGHKSVCVEGVPRPSRISNGIGRWVCTGGTRRDIAIP</sequence>
<dbReference type="Proteomes" id="UP000250321">
    <property type="component" value="Unassembled WGS sequence"/>
</dbReference>
<proteinExistence type="predicted"/>
<organism evidence="1 2">
    <name type="scientific">Prunus yedoensis var. nudiflora</name>
    <dbReference type="NCBI Taxonomy" id="2094558"/>
    <lineage>
        <taxon>Eukaryota</taxon>
        <taxon>Viridiplantae</taxon>
        <taxon>Streptophyta</taxon>
        <taxon>Embryophyta</taxon>
        <taxon>Tracheophyta</taxon>
        <taxon>Spermatophyta</taxon>
        <taxon>Magnoliopsida</taxon>
        <taxon>eudicotyledons</taxon>
        <taxon>Gunneridae</taxon>
        <taxon>Pentapetalae</taxon>
        <taxon>rosids</taxon>
        <taxon>fabids</taxon>
        <taxon>Rosales</taxon>
        <taxon>Rosaceae</taxon>
        <taxon>Amygdaloideae</taxon>
        <taxon>Amygdaleae</taxon>
        <taxon>Prunus</taxon>
    </lineage>
</organism>
<keyword evidence="2" id="KW-1185">Reference proteome</keyword>
<evidence type="ECO:0000313" key="1">
    <source>
        <dbReference type="EMBL" id="PQQ18154.1"/>
    </source>
</evidence>
<accession>A0A314ZL77</accession>